<dbReference type="InterPro" id="IPR049939">
    <property type="entry name" value="NifE-like"/>
</dbReference>
<feature type="domain" description="Nitrogenase/oxidoreductase component 1" evidence="3">
    <location>
        <begin position="12"/>
        <end position="441"/>
    </location>
</feature>
<dbReference type="eggNOG" id="COG2710">
    <property type="taxonomic scope" value="Bacteria"/>
</dbReference>
<evidence type="ECO:0000256" key="1">
    <source>
        <dbReference type="ARBA" id="ARBA00023231"/>
    </source>
</evidence>
<keyword evidence="1 2" id="KW-0535">Nitrogen fixation</keyword>
<reference evidence="4 5" key="1">
    <citation type="journal article" date="2011" name="EMBO J.">
        <title>Structural diversity of bacterial flagellar motors.</title>
        <authorList>
            <person name="Chen S."/>
            <person name="Beeby M."/>
            <person name="Murphy G.E."/>
            <person name="Leadbetter J.R."/>
            <person name="Hendrixson D.R."/>
            <person name="Briegel A."/>
            <person name="Li Z."/>
            <person name="Shi J."/>
            <person name="Tocheva E.I."/>
            <person name="Muller A."/>
            <person name="Dobro M.J."/>
            <person name="Jensen G.J."/>
        </authorList>
    </citation>
    <scope>NUCLEOTIDE SEQUENCE [LARGE SCALE GENOMIC DNA]</scope>
    <source>
        <strain evidence="4 5">DSM 6540</strain>
    </source>
</reference>
<comment type="caution">
    <text evidence="4">The sequence shown here is derived from an EMBL/GenBank/DDBJ whole genome shotgun (WGS) entry which is preliminary data.</text>
</comment>
<dbReference type="PANTHER" id="PTHR42956:SF1">
    <property type="entry name" value="NITROGENASE IRON-MOLYBDENUM COFACTOR BIOSYNTHESIS PROTEIN NIFE"/>
    <property type="match status" value="1"/>
</dbReference>
<dbReference type="AlphaFoldDB" id="F7NPZ6"/>
<dbReference type="Pfam" id="PF00148">
    <property type="entry name" value="Oxidored_nitro"/>
    <property type="match status" value="1"/>
</dbReference>
<protein>
    <submittedName>
        <fullName evidence="4">Nitrogenase</fullName>
    </submittedName>
</protein>
<dbReference type="Proteomes" id="UP000003240">
    <property type="component" value="Unassembled WGS sequence"/>
</dbReference>
<evidence type="ECO:0000259" key="3">
    <source>
        <dbReference type="Pfam" id="PF00148"/>
    </source>
</evidence>
<organism evidence="4 5">
    <name type="scientific">Acetonema longum DSM 6540</name>
    <dbReference type="NCBI Taxonomy" id="1009370"/>
    <lineage>
        <taxon>Bacteria</taxon>
        <taxon>Bacillati</taxon>
        <taxon>Bacillota</taxon>
        <taxon>Negativicutes</taxon>
        <taxon>Acetonemataceae</taxon>
        <taxon>Acetonema</taxon>
    </lineage>
</organism>
<evidence type="ECO:0000313" key="4">
    <source>
        <dbReference type="EMBL" id="EGO61873.1"/>
    </source>
</evidence>
<dbReference type="RefSeq" id="WP_004099774.1">
    <property type="nucleotide sequence ID" value="NZ_AFGF01000270.1"/>
</dbReference>
<dbReference type="EMBL" id="AFGF01000270">
    <property type="protein sequence ID" value="EGO61873.1"/>
    <property type="molecule type" value="Genomic_DNA"/>
</dbReference>
<name>F7NPZ6_9FIRM</name>
<dbReference type="PROSITE" id="PS00699">
    <property type="entry name" value="NITROGENASE_1_1"/>
    <property type="match status" value="1"/>
</dbReference>
<dbReference type="OrthoDB" id="9802175at2"/>
<dbReference type="GO" id="GO:0016163">
    <property type="term" value="F:nitrogenase activity"/>
    <property type="evidence" value="ECO:0007669"/>
    <property type="project" value="InterPro"/>
</dbReference>
<proteinExistence type="inferred from homology"/>
<gene>
    <name evidence="4" type="ORF">ALO_20967</name>
</gene>
<evidence type="ECO:0000256" key="2">
    <source>
        <dbReference type="RuleBase" id="RU004021"/>
    </source>
</evidence>
<dbReference type="PANTHER" id="PTHR42956">
    <property type="entry name" value="NITROGENASE IRON-MOLYBDENUM COFACTOR BIOSYNTHESIS PROTEIN NIFE"/>
    <property type="match status" value="1"/>
</dbReference>
<dbReference type="STRING" id="1009370.ALO_20967"/>
<dbReference type="InterPro" id="IPR000510">
    <property type="entry name" value="Nase/OxRdtase_comp1"/>
</dbReference>
<comment type="similarity">
    <text evidence="2">Belongs to the NifD/NifK/NifE/NifN family.</text>
</comment>
<accession>F7NPZ6</accession>
<dbReference type="Gene3D" id="3.40.50.1980">
    <property type="entry name" value="Nitrogenase molybdenum iron protein domain"/>
    <property type="match status" value="3"/>
</dbReference>
<dbReference type="SUPFAM" id="SSF53807">
    <property type="entry name" value="Helical backbone' metal receptor"/>
    <property type="match status" value="1"/>
</dbReference>
<evidence type="ECO:0000313" key="5">
    <source>
        <dbReference type="Proteomes" id="UP000003240"/>
    </source>
</evidence>
<sequence length="446" mass="48354">MTKFIERPRFLCALGGALATLNALPKAVPIIHAAAGCGGNIGNALHGASGYLGGGYCGGLATSSSNVAEKEIVFGGEERLAEQIANTLKIMKGDLYFVVTGCMTEIIGDDALNVTRRFRESGANLLAADTGGFLGNSYRGYEIVLETLFKEFVPAQAVKDTQTVNLWGVVPVQDVFWKGNLAAVKQLLHQLGLKVNTFFGEGETLENLRNAGKAALNIVLSDSWGVQPAKVFSEIHNTPYLTTPLPIGPTATAAFLREVAQTLGLTAKTANQVVSQEQARFYDYFTRLADGYNDLDFQRYAVIVADSNYASSLTAFLGNDLGWLPEVVVITDGMEEEKQGPVLERFNRLRKEIRPLVAFDTDTASVAKYLAKRWPPNRGRRYYDSFSPAFVLGSLFDKDLADDLGASHLSISYPISNRVVLDRAYAGCSGALRLAEDLLSQLVGTR</sequence>
<keyword evidence="5" id="KW-1185">Reference proteome</keyword>
<dbReference type="InterPro" id="IPR000318">
    <property type="entry name" value="Nase_comp1_CS"/>
</dbReference>